<feature type="domain" description="ABC transporter" evidence="3">
    <location>
        <begin position="3"/>
        <end position="199"/>
    </location>
</feature>
<dbReference type="PROSITE" id="PS50893">
    <property type="entry name" value="ABC_TRANSPORTER_2"/>
    <property type="match status" value="1"/>
</dbReference>
<dbReference type="Pfam" id="PF00005">
    <property type="entry name" value="ABC_tran"/>
    <property type="match status" value="1"/>
</dbReference>
<organism evidence="4 5">
    <name type="scientific">Bdellovibrio svalbardensis</name>
    <dbReference type="NCBI Taxonomy" id="2972972"/>
    <lineage>
        <taxon>Bacteria</taxon>
        <taxon>Pseudomonadati</taxon>
        <taxon>Bdellovibrionota</taxon>
        <taxon>Bdellovibrionia</taxon>
        <taxon>Bdellovibrionales</taxon>
        <taxon>Pseudobdellovibrionaceae</taxon>
        <taxon>Bdellovibrio</taxon>
    </lineage>
</organism>
<dbReference type="SUPFAM" id="SSF52540">
    <property type="entry name" value="P-loop containing nucleoside triphosphate hydrolases"/>
    <property type="match status" value="1"/>
</dbReference>
<dbReference type="PROSITE" id="PS00211">
    <property type="entry name" value="ABC_TRANSPORTER_1"/>
    <property type="match status" value="1"/>
</dbReference>
<evidence type="ECO:0000256" key="1">
    <source>
        <dbReference type="ARBA" id="ARBA00022741"/>
    </source>
</evidence>
<evidence type="ECO:0000256" key="2">
    <source>
        <dbReference type="ARBA" id="ARBA00022840"/>
    </source>
</evidence>
<dbReference type="InterPro" id="IPR003439">
    <property type="entry name" value="ABC_transporter-like_ATP-bd"/>
</dbReference>
<keyword evidence="5" id="KW-1185">Reference proteome</keyword>
<dbReference type="InterPro" id="IPR003593">
    <property type="entry name" value="AAA+_ATPase"/>
</dbReference>
<accession>A0ABT6DLK7</accession>
<proteinExistence type="predicted"/>
<reference evidence="4" key="1">
    <citation type="submission" date="2022-08" db="EMBL/GenBank/DDBJ databases">
        <title>Novel Bdellovibrio Species Isolated from Svalbard: Designation Bdellovibrio svalbardensis.</title>
        <authorList>
            <person name="Mitchell R.J."/>
            <person name="Choi S.Y."/>
        </authorList>
    </citation>
    <scope>NUCLEOTIDE SEQUENCE</scope>
    <source>
        <strain evidence="4">PAP01</strain>
    </source>
</reference>
<keyword evidence="1" id="KW-0547">Nucleotide-binding</keyword>
<name>A0ABT6DLK7_9BACT</name>
<keyword evidence="2 4" id="KW-0067">ATP-binding</keyword>
<dbReference type="EMBL" id="JANRMI010000004">
    <property type="protein sequence ID" value="MDG0817397.1"/>
    <property type="molecule type" value="Genomic_DNA"/>
</dbReference>
<sequence>MELCLKAIRTPYFQVSEFKLSPGQRVLLKGPSGTGKTTFLHLLAGLYRPQEGEVQWDDQPLSKLSESHISHLRRHKMGLVFQNLNLLSYLTAEENIELSGASKESAKGLLRQVGLQEKFNRRTQQLSLGEQQRVAVARVLAQNPEVILADEPTSSLDDTNAEQVMNLLLGKSGTQSLIMVSHDHRIEKFFDKILSVQEILR</sequence>
<dbReference type="InterPro" id="IPR027417">
    <property type="entry name" value="P-loop_NTPase"/>
</dbReference>
<evidence type="ECO:0000313" key="5">
    <source>
        <dbReference type="Proteomes" id="UP001152321"/>
    </source>
</evidence>
<dbReference type="GO" id="GO:0005524">
    <property type="term" value="F:ATP binding"/>
    <property type="evidence" value="ECO:0007669"/>
    <property type="project" value="UniProtKB-KW"/>
</dbReference>
<comment type="caution">
    <text evidence="4">The sequence shown here is derived from an EMBL/GenBank/DDBJ whole genome shotgun (WGS) entry which is preliminary data.</text>
</comment>
<dbReference type="Gene3D" id="3.40.50.300">
    <property type="entry name" value="P-loop containing nucleotide triphosphate hydrolases"/>
    <property type="match status" value="1"/>
</dbReference>
<evidence type="ECO:0000313" key="4">
    <source>
        <dbReference type="EMBL" id="MDG0817397.1"/>
    </source>
</evidence>
<dbReference type="SMART" id="SM00382">
    <property type="entry name" value="AAA"/>
    <property type="match status" value="1"/>
</dbReference>
<dbReference type="InterPro" id="IPR015854">
    <property type="entry name" value="ABC_transpr_LolD-like"/>
</dbReference>
<dbReference type="Proteomes" id="UP001152321">
    <property type="component" value="Unassembled WGS sequence"/>
</dbReference>
<protein>
    <submittedName>
        <fullName evidence="4">ATP-binding cassette domain-containing protein</fullName>
    </submittedName>
</protein>
<evidence type="ECO:0000259" key="3">
    <source>
        <dbReference type="PROSITE" id="PS50893"/>
    </source>
</evidence>
<dbReference type="PANTHER" id="PTHR24220">
    <property type="entry name" value="IMPORT ATP-BINDING PROTEIN"/>
    <property type="match status" value="1"/>
</dbReference>
<dbReference type="RefSeq" id="WP_277578871.1">
    <property type="nucleotide sequence ID" value="NZ_JANRMI010000004.1"/>
</dbReference>
<dbReference type="InterPro" id="IPR017871">
    <property type="entry name" value="ABC_transporter-like_CS"/>
</dbReference>
<gene>
    <name evidence="4" type="ORF">NWE73_13530</name>
</gene>